<keyword evidence="1" id="KW-0812">Transmembrane</keyword>
<dbReference type="EMBL" id="CP009285">
    <property type="protein sequence ID" value="AIQ56418.1"/>
    <property type="molecule type" value="Genomic_DNA"/>
</dbReference>
<gene>
    <name evidence="3" type="ORF">PBOR_05330</name>
</gene>
<dbReference type="AlphaFoldDB" id="A0A089LBC6"/>
<feature type="transmembrane region" description="Helical" evidence="1">
    <location>
        <begin position="295"/>
        <end position="316"/>
    </location>
</feature>
<feature type="domain" description="DUF6449" evidence="2">
    <location>
        <begin position="435"/>
        <end position="540"/>
    </location>
</feature>
<dbReference type="InterPro" id="IPR045611">
    <property type="entry name" value="DUF6449"/>
</dbReference>
<accession>A0A089LBC6</accession>
<dbReference type="RefSeq" id="WP_042210756.1">
    <property type="nucleotide sequence ID" value="NZ_CP009285.1"/>
</dbReference>
<evidence type="ECO:0000313" key="4">
    <source>
        <dbReference type="Proteomes" id="UP000029518"/>
    </source>
</evidence>
<feature type="transmembrane region" description="Helical" evidence="1">
    <location>
        <begin position="62"/>
        <end position="81"/>
    </location>
</feature>
<dbReference type="KEGG" id="pbd:PBOR_05330"/>
<feature type="transmembrane region" description="Helical" evidence="1">
    <location>
        <begin position="170"/>
        <end position="190"/>
    </location>
</feature>
<keyword evidence="4" id="KW-1185">Reference proteome</keyword>
<name>A0A089LBC6_PAEBO</name>
<reference evidence="3" key="1">
    <citation type="submission" date="2014-08" db="EMBL/GenBank/DDBJ databases">
        <title>Comparative genomics of the Paenibacillus odorifer group.</title>
        <authorList>
            <person name="den Bakker H.C."/>
            <person name="Tsai Y.-C.Y.-C."/>
            <person name="Martin N."/>
            <person name="Korlach J."/>
            <person name="Wiedmann M."/>
        </authorList>
    </citation>
    <scope>NUCLEOTIDE SEQUENCE [LARGE SCALE GENOMIC DNA]</scope>
    <source>
        <strain evidence="3">DSM 13188</strain>
    </source>
</reference>
<dbReference type="OrthoDB" id="1706490at2"/>
<feature type="transmembrane region" description="Helical" evidence="1">
    <location>
        <begin position="141"/>
        <end position="163"/>
    </location>
</feature>
<feature type="transmembrane region" description="Helical" evidence="1">
    <location>
        <begin position="233"/>
        <end position="251"/>
    </location>
</feature>
<dbReference type="HOGENOM" id="CLU_017352_1_0_9"/>
<dbReference type="Proteomes" id="UP000029518">
    <property type="component" value="Chromosome"/>
</dbReference>
<evidence type="ECO:0000259" key="2">
    <source>
        <dbReference type="Pfam" id="PF20047"/>
    </source>
</evidence>
<protein>
    <recommendedName>
        <fullName evidence="2">DUF6449 domain-containing protein</fullName>
    </recommendedName>
</protein>
<feature type="transmembrane region" description="Helical" evidence="1">
    <location>
        <begin position="271"/>
        <end position="289"/>
    </location>
</feature>
<feature type="transmembrane region" description="Helical" evidence="1">
    <location>
        <begin position="21"/>
        <end position="42"/>
    </location>
</feature>
<keyword evidence="1" id="KW-0472">Membrane</keyword>
<feature type="transmembrane region" description="Helical" evidence="1">
    <location>
        <begin position="101"/>
        <end position="126"/>
    </location>
</feature>
<keyword evidence="1" id="KW-1133">Transmembrane helix</keyword>
<proteinExistence type="predicted"/>
<feature type="transmembrane region" description="Helical" evidence="1">
    <location>
        <begin position="328"/>
        <end position="347"/>
    </location>
</feature>
<dbReference type="Pfam" id="PF20047">
    <property type="entry name" value="DUF6449"/>
    <property type="match status" value="1"/>
</dbReference>
<evidence type="ECO:0000256" key="1">
    <source>
        <dbReference type="SAM" id="Phobius"/>
    </source>
</evidence>
<organism evidence="3 4">
    <name type="scientific">Paenibacillus borealis</name>
    <dbReference type="NCBI Taxonomy" id="160799"/>
    <lineage>
        <taxon>Bacteria</taxon>
        <taxon>Bacillati</taxon>
        <taxon>Bacillota</taxon>
        <taxon>Bacilli</taxon>
        <taxon>Bacillales</taxon>
        <taxon>Paenibacillaceae</taxon>
        <taxon>Paenibacillus</taxon>
    </lineage>
</organism>
<sequence>MTRSRLFYNSSIIRQNLRQHGWIGILYTLALLFIFPLQILMNGYRFTEPMEIPQLFNIGIEIAPFLIAFPIGAGLFLFRYLQSKMPSDLWHSLPLRRSHLLASHTLSGLLLLLPPVWITAAVAAIIRPLDGIMYIYNAADVWEWCLTVSLLTLFLFVFTVFVGICTGQTILQGILIFILLILPAALLQFIDMHLNRYLYGYPEWSGLQNILNNWAPLLRIMDLSIEPLTSAEAWIYAVLSVVFIALSFLLYRKRHSEKSGQAMAFTYFNPLFKGGVMLCSMLLASLYFGTGRNQLGWIIGSTLVGGLIGFIAVEMILRKTWHIMTRKLPLEFAVYGVLLGLLLYVPVSGLTGYEDRVPQADKVTAVYAGGNYRELTQNPQGHNTWMEPEENIYSTDREYIKAVTAMHHAVVASRPDPRNTPQYDYTGNRQFTLAYKLESGRKLVRTYIVPAKGFEPELKSVMEKEDFKREKYYLAQLDQEMESFRLSYLDKVYSISEPQDVKEFNEILKRELLNRSYEDQVSDLRALASIQYVVKQNSNSNQIFYSYEWYPSYREMTAWLKQKGYADKIKYTAQEVLSAEMFKDEHQSEIPASQIYDPEKRLQLARSEKRSAVITDQTQINSILEHQRAFTRLGEKYIVKIEYKGGTINYVSLDERDMSPALRALLP</sequence>
<evidence type="ECO:0000313" key="3">
    <source>
        <dbReference type="EMBL" id="AIQ56418.1"/>
    </source>
</evidence>